<dbReference type="InParanoid" id="A0A1X7ULU3"/>
<dbReference type="AlphaFoldDB" id="A0A1X7ULU3"/>
<evidence type="ECO:0000313" key="2">
    <source>
        <dbReference type="EnsemblMetazoa" id="Aqu2.1.28392_001"/>
    </source>
</evidence>
<organism evidence="2">
    <name type="scientific">Amphimedon queenslandica</name>
    <name type="common">Sponge</name>
    <dbReference type="NCBI Taxonomy" id="400682"/>
    <lineage>
        <taxon>Eukaryota</taxon>
        <taxon>Metazoa</taxon>
        <taxon>Porifera</taxon>
        <taxon>Demospongiae</taxon>
        <taxon>Heteroscleromorpha</taxon>
        <taxon>Haplosclerida</taxon>
        <taxon>Niphatidae</taxon>
        <taxon>Amphimedon</taxon>
    </lineage>
</organism>
<name>A0A1X7ULU3_AMPQE</name>
<evidence type="ECO:0000256" key="1">
    <source>
        <dbReference type="SAM" id="MobiDB-lite"/>
    </source>
</evidence>
<protein>
    <submittedName>
        <fullName evidence="2">Uncharacterized protein</fullName>
    </submittedName>
</protein>
<dbReference type="OrthoDB" id="2016582at2759"/>
<accession>A0A1X7ULU3</accession>
<proteinExistence type="predicted"/>
<feature type="compositionally biased region" description="Basic and acidic residues" evidence="1">
    <location>
        <begin position="1"/>
        <end position="14"/>
    </location>
</feature>
<sequence>MGIEGKPYRTTEIKKYKKTRKTAGVPSHLEPSGLARSDGKRLDGVTMVP</sequence>
<dbReference type="EnsemblMetazoa" id="Aqu2.1.28392_001">
    <property type="protein sequence ID" value="Aqu2.1.28392_001"/>
    <property type="gene ID" value="Aqu2.1.28392"/>
</dbReference>
<reference evidence="2" key="1">
    <citation type="submission" date="2017-05" db="UniProtKB">
        <authorList>
            <consortium name="EnsemblMetazoa"/>
        </authorList>
    </citation>
    <scope>IDENTIFICATION</scope>
</reference>
<feature type="region of interest" description="Disordered" evidence="1">
    <location>
        <begin position="1"/>
        <end position="49"/>
    </location>
</feature>